<evidence type="ECO:0000256" key="4">
    <source>
        <dbReference type="ARBA" id="ARBA00022679"/>
    </source>
</evidence>
<dbReference type="Proteomes" id="UP001139031">
    <property type="component" value="Unassembled WGS sequence"/>
</dbReference>
<organism evidence="9 10">
    <name type="scientific">Nannocystis pusilla</name>
    <dbReference type="NCBI Taxonomy" id="889268"/>
    <lineage>
        <taxon>Bacteria</taxon>
        <taxon>Pseudomonadati</taxon>
        <taxon>Myxococcota</taxon>
        <taxon>Polyangia</taxon>
        <taxon>Nannocystales</taxon>
        <taxon>Nannocystaceae</taxon>
        <taxon>Nannocystis</taxon>
    </lineage>
</organism>
<evidence type="ECO:0000256" key="5">
    <source>
        <dbReference type="ARBA" id="ARBA00022777"/>
    </source>
</evidence>
<evidence type="ECO:0000256" key="2">
    <source>
        <dbReference type="ARBA" id="ARBA00012438"/>
    </source>
</evidence>
<evidence type="ECO:0000313" key="9">
    <source>
        <dbReference type="EMBL" id="MBZ5715926.1"/>
    </source>
</evidence>
<keyword evidence="6" id="KW-0902">Two-component regulatory system</keyword>
<dbReference type="InterPro" id="IPR036097">
    <property type="entry name" value="HisK_dim/P_sf"/>
</dbReference>
<keyword evidence="4" id="KW-0808">Transferase</keyword>
<dbReference type="PROSITE" id="PS50109">
    <property type="entry name" value="HIS_KIN"/>
    <property type="match status" value="1"/>
</dbReference>
<dbReference type="Pfam" id="PF01590">
    <property type="entry name" value="GAF"/>
    <property type="match status" value="1"/>
</dbReference>
<gene>
    <name evidence="9" type="ORF">K7C98_42415</name>
</gene>
<comment type="catalytic activity">
    <reaction evidence="1">
        <text>ATP + protein L-histidine = ADP + protein N-phospho-L-histidine.</text>
        <dbReference type="EC" id="2.7.13.3"/>
    </reaction>
</comment>
<dbReference type="InterPro" id="IPR029016">
    <property type="entry name" value="GAF-like_dom_sf"/>
</dbReference>
<dbReference type="PANTHER" id="PTHR43711:SF26">
    <property type="entry name" value="SENSOR HISTIDINE KINASE RCSC"/>
    <property type="match status" value="1"/>
</dbReference>
<dbReference type="SMART" id="SM00387">
    <property type="entry name" value="HATPase_c"/>
    <property type="match status" value="1"/>
</dbReference>
<dbReference type="Gene3D" id="3.30.450.40">
    <property type="match status" value="1"/>
</dbReference>
<dbReference type="SMART" id="SM00065">
    <property type="entry name" value="GAF"/>
    <property type="match status" value="1"/>
</dbReference>
<evidence type="ECO:0000256" key="6">
    <source>
        <dbReference type="ARBA" id="ARBA00023012"/>
    </source>
</evidence>
<dbReference type="InterPro" id="IPR003594">
    <property type="entry name" value="HATPase_dom"/>
</dbReference>
<dbReference type="SUPFAM" id="SSF55781">
    <property type="entry name" value="GAF domain-like"/>
    <property type="match status" value="1"/>
</dbReference>
<dbReference type="Pfam" id="PF02518">
    <property type="entry name" value="HATPase_c"/>
    <property type="match status" value="1"/>
</dbReference>
<dbReference type="RefSeq" id="WP_224197665.1">
    <property type="nucleotide sequence ID" value="NZ_JAIRAU010000059.1"/>
</dbReference>
<protein>
    <recommendedName>
        <fullName evidence="2">histidine kinase</fullName>
        <ecNumber evidence="2">2.7.13.3</ecNumber>
    </recommendedName>
</protein>
<dbReference type="CDD" id="cd00082">
    <property type="entry name" value="HisKA"/>
    <property type="match status" value="1"/>
</dbReference>
<feature type="coiled-coil region" evidence="7">
    <location>
        <begin position="288"/>
        <end position="315"/>
    </location>
</feature>
<dbReference type="Gene3D" id="1.10.287.130">
    <property type="match status" value="1"/>
</dbReference>
<dbReference type="PANTHER" id="PTHR43711">
    <property type="entry name" value="TWO-COMPONENT HISTIDINE KINASE"/>
    <property type="match status" value="1"/>
</dbReference>
<evidence type="ECO:0000259" key="8">
    <source>
        <dbReference type="PROSITE" id="PS50109"/>
    </source>
</evidence>
<dbReference type="Gene3D" id="3.30.565.10">
    <property type="entry name" value="Histidine kinase-like ATPase, C-terminal domain"/>
    <property type="match status" value="1"/>
</dbReference>
<dbReference type="InterPro" id="IPR003018">
    <property type="entry name" value="GAF"/>
</dbReference>
<dbReference type="Pfam" id="PF00512">
    <property type="entry name" value="HisKA"/>
    <property type="match status" value="1"/>
</dbReference>
<evidence type="ECO:0000256" key="7">
    <source>
        <dbReference type="SAM" id="Coils"/>
    </source>
</evidence>
<evidence type="ECO:0000256" key="3">
    <source>
        <dbReference type="ARBA" id="ARBA00022553"/>
    </source>
</evidence>
<dbReference type="PRINTS" id="PR00344">
    <property type="entry name" value="BCTRLSENSOR"/>
</dbReference>
<proteinExistence type="predicted"/>
<dbReference type="InterPro" id="IPR004358">
    <property type="entry name" value="Sig_transdc_His_kin-like_C"/>
</dbReference>
<dbReference type="InterPro" id="IPR003661">
    <property type="entry name" value="HisK_dim/P_dom"/>
</dbReference>
<dbReference type="EC" id="2.7.13.3" evidence="2"/>
<dbReference type="InterPro" id="IPR005467">
    <property type="entry name" value="His_kinase_dom"/>
</dbReference>
<dbReference type="SMART" id="SM00388">
    <property type="entry name" value="HisKA"/>
    <property type="match status" value="1"/>
</dbReference>
<comment type="caution">
    <text evidence="9">The sequence shown here is derived from an EMBL/GenBank/DDBJ whole genome shotgun (WGS) entry which is preliminary data.</text>
</comment>
<reference evidence="9" key="1">
    <citation type="submission" date="2021-08" db="EMBL/GenBank/DDBJ databases">
        <authorList>
            <person name="Stevens D.C."/>
        </authorList>
    </citation>
    <scope>NUCLEOTIDE SEQUENCE</scope>
    <source>
        <strain evidence="9">DSM 53165</strain>
    </source>
</reference>
<name>A0ABS7U6B3_9BACT</name>
<dbReference type="InterPro" id="IPR036890">
    <property type="entry name" value="HATPase_C_sf"/>
</dbReference>
<sequence length="548" mass="59059">MSRTGLAVDPANRHLIELLTGISSGIASVNDLAGFAREIERALDELCDAEYIALYLWDFEAGRLRTFAGRGFTAEERAEAERTAWDRHPGSVFREPRLLHVPDVLLDHDRQTQNSARSFVVRSRLFMPVMCRDEVLGVIGLASGTPNRFTDGDIAVLGFISRLTGVVYRQLLDRTERRRAETSLATTARRLRLVVGSLPIALLSLDPVTRRISLAEGAGFGQLGLDPVLCLGVPAEEALAGFPALADAVERAVRGEAVAEQLAMRERVISFQAAAHRGGELTVLLFDITDLRRALDELTVANSDLQQARDQAIEATRAKSSFLAAMSHELRTPLNAIIGYTELLLEEHAARASPGFAADLERVAGAARHLLGLISDVLDLSKIEAGKFAIHPEDIDLGALLASIDAACRPGQQRGGNHFVLDVPDPLPALRADATALRGVLINLLGNAHKFTSHGTVTLQIRELVAAGARRVEFTVADTGIGMSEPQLRKIFDNFTQADASIARRFGGTGLGLAITLNLVQLMGGDITVASEPGLGSTFTFWLPGAPE</sequence>
<dbReference type="InterPro" id="IPR050736">
    <property type="entry name" value="Sensor_HK_Regulatory"/>
</dbReference>
<keyword evidence="3" id="KW-0597">Phosphoprotein</keyword>
<dbReference type="CDD" id="cd16922">
    <property type="entry name" value="HATPase_EvgS-ArcB-TorS-like"/>
    <property type="match status" value="1"/>
</dbReference>
<feature type="domain" description="Histidine kinase" evidence="8">
    <location>
        <begin position="325"/>
        <end position="547"/>
    </location>
</feature>
<evidence type="ECO:0000256" key="1">
    <source>
        <dbReference type="ARBA" id="ARBA00000085"/>
    </source>
</evidence>
<dbReference type="SUPFAM" id="SSF55874">
    <property type="entry name" value="ATPase domain of HSP90 chaperone/DNA topoisomerase II/histidine kinase"/>
    <property type="match status" value="1"/>
</dbReference>
<accession>A0ABS7U6B3</accession>
<dbReference type="EMBL" id="JAIRAU010000059">
    <property type="protein sequence ID" value="MBZ5715926.1"/>
    <property type="molecule type" value="Genomic_DNA"/>
</dbReference>
<dbReference type="SUPFAM" id="SSF47384">
    <property type="entry name" value="Homodimeric domain of signal transducing histidine kinase"/>
    <property type="match status" value="1"/>
</dbReference>
<keyword evidence="5" id="KW-0418">Kinase</keyword>
<evidence type="ECO:0000313" key="10">
    <source>
        <dbReference type="Proteomes" id="UP001139031"/>
    </source>
</evidence>
<keyword evidence="10" id="KW-1185">Reference proteome</keyword>
<keyword evidence="7" id="KW-0175">Coiled coil</keyword>